<sequence>MTKLSNTRLNKIKLQNGQWAQSFILNQYKARKV</sequence>
<proteinExistence type="predicted"/>
<protein>
    <submittedName>
        <fullName evidence="1">Uncharacterized protein</fullName>
    </submittedName>
</protein>
<dbReference type="AlphaFoldDB" id="A0A2P2IHF0"/>
<organism evidence="1">
    <name type="scientific">Rhizophora mucronata</name>
    <name type="common">Asiatic mangrove</name>
    <dbReference type="NCBI Taxonomy" id="61149"/>
    <lineage>
        <taxon>Eukaryota</taxon>
        <taxon>Viridiplantae</taxon>
        <taxon>Streptophyta</taxon>
        <taxon>Embryophyta</taxon>
        <taxon>Tracheophyta</taxon>
        <taxon>Spermatophyta</taxon>
        <taxon>Magnoliopsida</taxon>
        <taxon>eudicotyledons</taxon>
        <taxon>Gunneridae</taxon>
        <taxon>Pentapetalae</taxon>
        <taxon>rosids</taxon>
        <taxon>fabids</taxon>
        <taxon>Malpighiales</taxon>
        <taxon>Rhizophoraceae</taxon>
        <taxon>Rhizophora</taxon>
    </lineage>
</organism>
<dbReference type="EMBL" id="GGEC01000162">
    <property type="protein sequence ID" value="MBW80645.1"/>
    <property type="molecule type" value="Transcribed_RNA"/>
</dbReference>
<evidence type="ECO:0000313" key="1">
    <source>
        <dbReference type="EMBL" id="MBW80645.1"/>
    </source>
</evidence>
<reference evidence="1" key="1">
    <citation type="submission" date="2018-02" db="EMBL/GenBank/DDBJ databases">
        <title>Rhizophora mucronata_Transcriptome.</title>
        <authorList>
            <person name="Meera S.P."/>
            <person name="Sreeshan A."/>
            <person name="Augustine A."/>
        </authorList>
    </citation>
    <scope>NUCLEOTIDE SEQUENCE</scope>
    <source>
        <tissue evidence="1">Leaf</tissue>
    </source>
</reference>
<name>A0A2P2IHF0_RHIMU</name>
<accession>A0A2P2IHF0</accession>